<dbReference type="AlphaFoldDB" id="A0A9D2IE75"/>
<sequence length="114" mass="13023">MYNIEILQSASDNIDDIGRYIAKNLQNKPAAERLTEKIYSSIETLAAFPYAHAVHLTPPGGNPLKHEYRKIAVDNYYVFYHVDEKRQLVTVAAVIYARRNIVDQIKLTDAQSKD</sequence>
<gene>
    <name evidence="2" type="ORF">H9727_06105</name>
</gene>
<evidence type="ECO:0000313" key="3">
    <source>
        <dbReference type="Proteomes" id="UP000824132"/>
    </source>
</evidence>
<keyword evidence="1" id="KW-1277">Toxin-antitoxin system</keyword>
<accession>A0A9D2IE75</accession>
<name>A0A9D2IE75_9FIRM</name>
<dbReference type="SUPFAM" id="SSF143011">
    <property type="entry name" value="RelE-like"/>
    <property type="match status" value="1"/>
</dbReference>
<dbReference type="InterPro" id="IPR007712">
    <property type="entry name" value="RelE/ParE_toxin"/>
</dbReference>
<dbReference type="EMBL" id="DXCL01000033">
    <property type="protein sequence ID" value="HIZ03843.1"/>
    <property type="molecule type" value="Genomic_DNA"/>
</dbReference>
<proteinExistence type="predicted"/>
<dbReference type="Proteomes" id="UP000824132">
    <property type="component" value="Unassembled WGS sequence"/>
</dbReference>
<evidence type="ECO:0000256" key="1">
    <source>
        <dbReference type="ARBA" id="ARBA00022649"/>
    </source>
</evidence>
<evidence type="ECO:0000313" key="2">
    <source>
        <dbReference type="EMBL" id="HIZ03843.1"/>
    </source>
</evidence>
<reference evidence="2" key="1">
    <citation type="journal article" date="2021" name="PeerJ">
        <title>Extensive microbial diversity within the chicken gut microbiome revealed by metagenomics and culture.</title>
        <authorList>
            <person name="Gilroy R."/>
            <person name="Ravi A."/>
            <person name="Getino M."/>
            <person name="Pursley I."/>
            <person name="Horton D.L."/>
            <person name="Alikhan N.F."/>
            <person name="Baker D."/>
            <person name="Gharbi K."/>
            <person name="Hall N."/>
            <person name="Watson M."/>
            <person name="Adriaenssens E.M."/>
            <person name="Foster-Nyarko E."/>
            <person name="Jarju S."/>
            <person name="Secka A."/>
            <person name="Antonio M."/>
            <person name="Oren A."/>
            <person name="Chaudhuri R.R."/>
            <person name="La Ragione R."/>
            <person name="Hildebrand F."/>
            <person name="Pallen M.J."/>
        </authorList>
    </citation>
    <scope>NUCLEOTIDE SEQUENCE</scope>
    <source>
        <strain evidence="2">CHK187-5294</strain>
    </source>
</reference>
<protein>
    <submittedName>
        <fullName evidence="2">Type II toxin-antitoxin system RelE/ParE family toxin</fullName>
    </submittedName>
</protein>
<reference evidence="2" key="2">
    <citation type="submission" date="2021-04" db="EMBL/GenBank/DDBJ databases">
        <authorList>
            <person name="Gilroy R."/>
        </authorList>
    </citation>
    <scope>NUCLEOTIDE SEQUENCE</scope>
    <source>
        <strain evidence="2">CHK187-5294</strain>
    </source>
</reference>
<dbReference type="InterPro" id="IPR035093">
    <property type="entry name" value="RelE/ParE_toxin_dom_sf"/>
</dbReference>
<organism evidence="2 3">
    <name type="scientific">Candidatus Borkfalkia avistercoris</name>
    <dbReference type="NCBI Taxonomy" id="2838504"/>
    <lineage>
        <taxon>Bacteria</taxon>
        <taxon>Bacillati</taxon>
        <taxon>Bacillota</taxon>
        <taxon>Clostridia</taxon>
        <taxon>Christensenellales</taxon>
        <taxon>Christensenellaceae</taxon>
        <taxon>Candidatus Borkfalkia</taxon>
    </lineage>
</organism>
<dbReference type="Gene3D" id="3.30.2310.20">
    <property type="entry name" value="RelE-like"/>
    <property type="match status" value="1"/>
</dbReference>
<comment type="caution">
    <text evidence="2">The sequence shown here is derived from an EMBL/GenBank/DDBJ whole genome shotgun (WGS) entry which is preliminary data.</text>
</comment>
<dbReference type="Pfam" id="PF05016">
    <property type="entry name" value="ParE_toxin"/>
    <property type="match status" value="1"/>
</dbReference>